<dbReference type="InterPro" id="IPR049783">
    <property type="entry name" value="ABC_perm_TupB-like"/>
</dbReference>
<evidence type="ECO:0000313" key="8">
    <source>
        <dbReference type="Proteomes" id="UP000503336"/>
    </source>
</evidence>
<gene>
    <name evidence="7" type="ORF">G5B40_09110</name>
</gene>
<evidence type="ECO:0000313" key="7">
    <source>
        <dbReference type="EMBL" id="QIE55600.1"/>
    </source>
</evidence>
<protein>
    <submittedName>
        <fullName evidence="7">ABC transporter permease subunit</fullName>
    </submittedName>
</protein>
<proteinExistence type="predicted"/>
<reference evidence="7 8" key="1">
    <citation type="submission" date="2020-02" db="EMBL/GenBank/DDBJ databases">
        <title>complete genome sequence of Rhodobacteraceae bacterium.</title>
        <authorList>
            <person name="Park J."/>
            <person name="Kim Y.-S."/>
            <person name="Kim K.-H."/>
        </authorList>
    </citation>
    <scope>NUCLEOTIDE SEQUENCE [LARGE SCALE GENOMIC DNA]</scope>
    <source>
        <strain evidence="7 8">RR4-56</strain>
    </source>
</reference>
<organism evidence="7 8">
    <name type="scientific">Pikeienuella piscinae</name>
    <dbReference type="NCBI Taxonomy" id="2748098"/>
    <lineage>
        <taxon>Bacteria</taxon>
        <taxon>Pseudomonadati</taxon>
        <taxon>Pseudomonadota</taxon>
        <taxon>Alphaproteobacteria</taxon>
        <taxon>Rhodobacterales</taxon>
        <taxon>Paracoccaceae</taxon>
        <taxon>Pikeienuella</taxon>
    </lineage>
</organism>
<dbReference type="NCBIfam" id="NF038017">
    <property type="entry name" value="ABC_perm1"/>
    <property type="match status" value="1"/>
</dbReference>
<dbReference type="Gene3D" id="1.10.3720.10">
    <property type="entry name" value="MetI-like"/>
    <property type="match status" value="1"/>
</dbReference>
<dbReference type="InterPro" id="IPR000515">
    <property type="entry name" value="MetI-like"/>
</dbReference>
<feature type="transmembrane region" description="Helical" evidence="5">
    <location>
        <begin position="166"/>
        <end position="193"/>
    </location>
</feature>
<evidence type="ECO:0000256" key="2">
    <source>
        <dbReference type="ARBA" id="ARBA00022692"/>
    </source>
</evidence>
<feature type="transmembrane region" description="Helical" evidence="5">
    <location>
        <begin position="213"/>
        <end position="234"/>
    </location>
</feature>
<keyword evidence="3 5" id="KW-1133">Transmembrane helix</keyword>
<dbReference type="Proteomes" id="UP000503336">
    <property type="component" value="Chromosome"/>
</dbReference>
<dbReference type="CDD" id="cd06261">
    <property type="entry name" value="TM_PBP2"/>
    <property type="match status" value="1"/>
</dbReference>
<evidence type="ECO:0000256" key="1">
    <source>
        <dbReference type="ARBA" id="ARBA00004651"/>
    </source>
</evidence>
<feature type="domain" description="ABC transmembrane type-1" evidence="6">
    <location>
        <begin position="38"/>
        <end position="234"/>
    </location>
</feature>
<dbReference type="GO" id="GO:0005886">
    <property type="term" value="C:plasma membrane"/>
    <property type="evidence" value="ECO:0007669"/>
    <property type="project" value="UniProtKB-SubCell"/>
</dbReference>
<accession>A0A7L5BTW1</accession>
<keyword evidence="8" id="KW-1185">Reference proteome</keyword>
<comment type="subcellular location">
    <subcellularLocation>
        <location evidence="1">Cell membrane</location>
        <topology evidence="1">Multi-pass membrane protein</topology>
    </subcellularLocation>
</comment>
<feature type="transmembrane region" description="Helical" evidence="5">
    <location>
        <begin position="73"/>
        <end position="97"/>
    </location>
</feature>
<evidence type="ECO:0000259" key="6">
    <source>
        <dbReference type="PROSITE" id="PS50928"/>
    </source>
</evidence>
<sequence length="247" mass="25771">MHSVPSTGENAQLQDFATTLASAFGLIFVWDPDLVEIIGLSLRVTLAAVILACLIGLPLGAAVGAFRFPGRTVATLVLNSMMGLPPVVVGLFVYLLLSASGPLGVLGLLYTPTAMIIAQTILVTPIVAALTRQVVEDLNREYAEQFASFGVRPIDRAAALLWDARYSLLTVALAGFGRAVAEVGAVIMVGGNINHVTRVMTTTIALETSKGNLELALALGVILLTIALVVNAAVMTLRASATRAAYA</sequence>
<dbReference type="PANTHER" id="PTHR43632:SF1">
    <property type="entry name" value="PERMEASE COMPONENT OF TUNGSTATE ABC TRANSPORTER"/>
    <property type="match status" value="1"/>
</dbReference>
<name>A0A7L5BTW1_9RHOB</name>
<dbReference type="InterPro" id="IPR035906">
    <property type="entry name" value="MetI-like_sf"/>
</dbReference>
<dbReference type="EMBL" id="CP049056">
    <property type="protein sequence ID" value="QIE55600.1"/>
    <property type="molecule type" value="Genomic_DNA"/>
</dbReference>
<dbReference type="PROSITE" id="PS50928">
    <property type="entry name" value="ABC_TM1"/>
    <property type="match status" value="1"/>
</dbReference>
<dbReference type="GO" id="GO:0055085">
    <property type="term" value="P:transmembrane transport"/>
    <property type="evidence" value="ECO:0007669"/>
    <property type="project" value="InterPro"/>
</dbReference>
<feature type="transmembrane region" description="Helical" evidence="5">
    <location>
        <begin position="109"/>
        <end position="130"/>
    </location>
</feature>
<keyword evidence="4 5" id="KW-0472">Membrane</keyword>
<evidence type="ECO:0000256" key="5">
    <source>
        <dbReference type="SAM" id="Phobius"/>
    </source>
</evidence>
<dbReference type="AlphaFoldDB" id="A0A7L5BTW1"/>
<keyword evidence="2 5" id="KW-0812">Transmembrane</keyword>
<feature type="transmembrane region" description="Helical" evidence="5">
    <location>
        <begin position="42"/>
        <end position="66"/>
    </location>
</feature>
<dbReference type="PANTHER" id="PTHR43632">
    <property type="entry name" value="PERMEASE COMPONENT OF TUNGSTATE ABC TRANSPORTER"/>
    <property type="match status" value="1"/>
</dbReference>
<dbReference type="SUPFAM" id="SSF161098">
    <property type="entry name" value="MetI-like"/>
    <property type="match status" value="1"/>
</dbReference>
<evidence type="ECO:0000256" key="3">
    <source>
        <dbReference type="ARBA" id="ARBA00022989"/>
    </source>
</evidence>
<evidence type="ECO:0000256" key="4">
    <source>
        <dbReference type="ARBA" id="ARBA00023136"/>
    </source>
</evidence>
<dbReference type="KEGG" id="hdh:G5B40_09110"/>